<proteinExistence type="inferred from homology"/>
<dbReference type="RefSeq" id="WP_047577764.1">
    <property type="nucleotide sequence ID" value="NZ_JPQT01000125.1"/>
</dbReference>
<sequence>MPLAIFDLDETLIAGDCASLWSEQMGRLGWVDPESFIKRDHQLMQAYGAGQLAMEDYMAFSLEPMLGRTPEEVDHLVGPWVEDFIEPIIFSDATKCIAEHRAAGDRILIISASGIHLVKPIAERIGIDEVLAIDLEVQHGVYSGRTVGTLTYREGKVTRLMEWLDTEGENLEGASFYSDSRNDLALLLKVDHPHVVNPDPTLLEHAQKAGWPVHHWK</sequence>
<dbReference type="InterPro" id="IPR036412">
    <property type="entry name" value="HAD-like_sf"/>
</dbReference>
<evidence type="ECO:0000256" key="10">
    <source>
        <dbReference type="ARBA" id="ARBA00053547"/>
    </source>
</evidence>
<dbReference type="EMBL" id="JPQT01000125">
    <property type="protein sequence ID" value="KFE48071.1"/>
    <property type="molecule type" value="Genomic_DNA"/>
</dbReference>
<evidence type="ECO:0000256" key="3">
    <source>
        <dbReference type="ARBA" id="ARBA00013085"/>
    </source>
</evidence>
<dbReference type="InterPro" id="IPR050582">
    <property type="entry name" value="HAD-like_SerB"/>
</dbReference>
<dbReference type="InterPro" id="IPR023214">
    <property type="entry name" value="HAD_sf"/>
</dbReference>
<dbReference type="PATRIC" id="fig|317.174.peg.4551"/>
<dbReference type="Gene3D" id="1.20.1440.100">
    <property type="entry name" value="SG protein - dephosphorylation function"/>
    <property type="match status" value="1"/>
</dbReference>
<dbReference type="Pfam" id="PF12710">
    <property type="entry name" value="HAD"/>
    <property type="match status" value="1"/>
</dbReference>
<name>A0A085UY08_PSESX</name>
<keyword evidence="5" id="KW-0479">Metal-binding</keyword>
<dbReference type="FunFam" id="3.40.50.1000:FF:000025">
    <property type="entry name" value="HAD hydrolase, family IB"/>
    <property type="match status" value="1"/>
</dbReference>
<dbReference type="AlphaFoldDB" id="A0A085UY08"/>
<dbReference type="EC" id="3.1.3.15" evidence="3"/>
<comment type="function">
    <text evidence="10">Catalyzes the dephosphorylation of histidinol-phosphate to histidinol, the direct precursor of histidine.</text>
</comment>
<reference evidence="11 12" key="1">
    <citation type="submission" date="2014-07" db="EMBL/GenBank/DDBJ databases">
        <title>Draft Genome Sequences of Environmental Pseudomonas syringae strains.</title>
        <authorList>
            <person name="Baltrus D.A."/>
            <person name="Berge O."/>
            <person name="Morris C."/>
        </authorList>
    </citation>
    <scope>NUCLEOTIDE SEQUENCE [LARGE SCALE GENOMIC DNA]</scope>
    <source>
        <strain evidence="11 12">CEB003</strain>
    </source>
</reference>
<comment type="similarity">
    <text evidence="2">Belongs to the HAD-like hydrolase superfamily. SerB family.</text>
</comment>
<comment type="pathway">
    <text evidence="1">Amino-acid biosynthesis; L-histidine biosynthesis; L-histidine from 5-phospho-alpha-D-ribose 1-diphosphate: step 8/9.</text>
</comment>
<dbReference type="NCBIfam" id="TIGR01490">
    <property type="entry name" value="HAD-SF-IB-hyp1"/>
    <property type="match status" value="1"/>
</dbReference>
<dbReference type="InterPro" id="IPR006385">
    <property type="entry name" value="HAD_hydro_SerB1"/>
</dbReference>
<evidence type="ECO:0000256" key="5">
    <source>
        <dbReference type="ARBA" id="ARBA00022723"/>
    </source>
</evidence>
<keyword evidence="7" id="KW-0460">Magnesium</keyword>
<accession>A0A085UY08</accession>
<comment type="caution">
    <text evidence="11">The sequence shown here is derived from an EMBL/GenBank/DDBJ whole genome shotgun (WGS) entry which is preliminary data.</text>
</comment>
<dbReference type="CDD" id="cd02612">
    <property type="entry name" value="HAD_PGPPase"/>
    <property type="match status" value="1"/>
</dbReference>
<comment type="catalytic activity">
    <reaction evidence="9">
        <text>L-histidinol phosphate + H2O = L-histidinol + phosphate</text>
        <dbReference type="Rhea" id="RHEA:14465"/>
        <dbReference type="ChEBI" id="CHEBI:15377"/>
        <dbReference type="ChEBI" id="CHEBI:43474"/>
        <dbReference type="ChEBI" id="CHEBI:57699"/>
        <dbReference type="ChEBI" id="CHEBI:57980"/>
        <dbReference type="EC" id="3.1.3.15"/>
    </reaction>
    <physiologicalReaction direction="left-to-right" evidence="9">
        <dbReference type="Rhea" id="RHEA:14466"/>
    </physiologicalReaction>
</comment>
<evidence type="ECO:0000256" key="1">
    <source>
        <dbReference type="ARBA" id="ARBA00004970"/>
    </source>
</evidence>
<evidence type="ECO:0000256" key="2">
    <source>
        <dbReference type="ARBA" id="ARBA00009184"/>
    </source>
</evidence>
<dbReference type="Gene3D" id="3.40.50.1000">
    <property type="entry name" value="HAD superfamily/HAD-like"/>
    <property type="match status" value="1"/>
</dbReference>
<dbReference type="GO" id="GO:0004401">
    <property type="term" value="F:histidinol-phosphatase activity"/>
    <property type="evidence" value="ECO:0007669"/>
    <property type="project" value="UniProtKB-EC"/>
</dbReference>
<evidence type="ECO:0000256" key="4">
    <source>
        <dbReference type="ARBA" id="ARBA00021697"/>
    </source>
</evidence>
<evidence type="ECO:0000313" key="12">
    <source>
        <dbReference type="Proteomes" id="UP000028643"/>
    </source>
</evidence>
<dbReference type="SUPFAM" id="SSF56784">
    <property type="entry name" value="HAD-like"/>
    <property type="match status" value="1"/>
</dbReference>
<organism evidence="11 12">
    <name type="scientific">Pseudomonas syringae</name>
    <dbReference type="NCBI Taxonomy" id="317"/>
    <lineage>
        <taxon>Bacteria</taxon>
        <taxon>Pseudomonadati</taxon>
        <taxon>Pseudomonadota</taxon>
        <taxon>Gammaproteobacteria</taxon>
        <taxon>Pseudomonadales</taxon>
        <taxon>Pseudomonadaceae</taxon>
        <taxon>Pseudomonas</taxon>
    </lineage>
</organism>
<dbReference type="PANTHER" id="PTHR43344">
    <property type="entry name" value="PHOSPHOSERINE PHOSPHATASE"/>
    <property type="match status" value="1"/>
</dbReference>
<dbReference type="GO" id="GO:0046872">
    <property type="term" value="F:metal ion binding"/>
    <property type="evidence" value="ECO:0007669"/>
    <property type="project" value="UniProtKB-KW"/>
</dbReference>
<evidence type="ECO:0000256" key="6">
    <source>
        <dbReference type="ARBA" id="ARBA00022801"/>
    </source>
</evidence>
<evidence type="ECO:0000256" key="9">
    <source>
        <dbReference type="ARBA" id="ARBA00052092"/>
    </source>
</evidence>
<dbReference type="Proteomes" id="UP000028643">
    <property type="component" value="Unassembled WGS sequence"/>
</dbReference>
<gene>
    <name evidence="11" type="ORF">IV02_22285</name>
</gene>
<evidence type="ECO:0000256" key="8">
    <source>
        <dbReference type="ARBA" id="ARBA00033209"/>
    </source>
</evidence>
<keyword evidence="6 11" id="KW-0378">Hydrolase</keyword>
<dbReference type="PANTHER" id="PTHR43344:SF13">
    <property type="entry name" value="PHOSPHATASE RV3661-RELATED"/>
    <property type="match status" value="1"/>
</dbReference>
<protein>
    <recommendedName>
        <fullName evidence="4">Histidinol-phosphatase</fullName>
        <ecNumber evidence="3">3.1.3.15</ecNumber>
    </recommendedName>
    <alternativeName>
        <fullName evidence="8">Histidinol-phosphate phosphatase</fullName>
    </alternativeName>
</protein>
<dbReference type="NCBIfam" id="TIGR01488">
    <property type="entry name" value="HAD-SF-IB"/>
    <property type="match status" value="1"/>
</dbReference>
<evidence type="ECO:0000256" key="7">
    <source>
        <dbReference type="ARBA" id="ARBA00022842"/>
    </source>
</evidence>
<evidence type="ECO:0000313" key="11">
    <source>
        <dbReference type="EMBL" id="KFE48071.1"/>
    </source>
</evidence>